<comment type="caution">
    <text evidence="1">The sequence shown here is derived from an EMBL/GenBank/DDBJ whole genome shotgun (WGS) entry which is preliminary data.</text>
</comment>
<organism evidence="1 2">
    <name type="scientific">Aldrovandia affinis</name>
    <dbReference type="NCBI Taxonomy" id="143900"/>
    <lineage>
        <taxon>Eukaryota</taxon>
        <taxon>Metazoa</taxon>
        <taxon>Chordata</taxon>
        <taxon>Craniata</taxon>
        <taxon>Vertebrata</taxon>
        <taxon>Euteleostomi</taxon>
        <taxon>Actinopterygii</taxon>
        <taxon>Neopterygii</taxon>
        <taxon>Teleostei</taxon>
        <taxon>Notacanthiformes</taxon>
        <taxon>Halosauridae</taxon>
        <taxon>Aldrovandia</taxon>
    </lineage>
</organism>
<reference evidence="1" key="1">
    <citation type="journal article" date="2023" name="Science">
        <title>Genome structures resolve the early diversification of teleost fishes.</title>
        <authorList>
            <person name="Parey E."/>
            <person name="Louis A."/>
            <person name="Montfort J."/>
            <person name="Bouchez O."/>
            <person name="Roques C."/>
            <person name="Iampietro C."/>
            <person name="Lluch J."/>
            <person name="Castinel A."/>
            <person name="Donnadieu C."/>
            <person name="Desvignes T."/>
            <person name="Floi Bucao C."/>
            <person name="Jouanno E."/>
            <person name="Wen M."/>
            <person name="Mejri S."/>
            <person name="Dirks R."/>
            <person name="Jansen H."/>
            <person name="Henkel C."/>
            <person name="Chen W.J."/>
            <person name="Zahm M."/>
            <person name="Cabau C."/>
            <person name="Klopp C."/>
            <person name="Thompson A.W."/>
            <person name="Robinson-Rechavi M."/>
            <person name="Braasch I."/>
            <person name="Lecointre G."/>
            <person name="Bobe J."/>
            <person name="Postlethwait J.H."/>
            <person name="Berthelot C."/>
            <person name="Roest Crollius H."/>
            <person name="Guiguen Y."/>
        </authorList>
    </citation>
    <scope>NUCLEOTIDE SEQUENCE</scope>
    <source>
        <strain evidence="1">NC1722</strain>
    </source>
</reference>
<evidence type="ECO:0000313" key="1">
    <source>
        <dbReference type="EMBL" id="KAJ8378307.1"/>
    </source>
</evidence>
<gene>
    <name evidence="1" type="ORF">AAFF_G00243850</name>
</gene>
<dbReference type="AlphaFoldDB" id="A0AAD7W495"/>
<protein>
    <submittedName>
        <fullName evidence="1">Uncharacterized protein</fullName>
    </submittedName>
</protein>
<sequence>MHQYPVAACPYLPRHPFGSRVERPIVQSRQPVLFRRRRPGQEAQVSRTLAIRMRLRVERAGGRAGGERARASLAFSVPDARLQ</sequence>
<dbReference type="EMBL" id="JAINUG010000324">
    <property type="protein sequence ID" value="KAJ8378307.1"/>
    <property type="molecule type" value="Genomic_DNA"/>
</dbReference>
<accession>A0AAD7W495</accession>
<keyword evidence="2" id="KW-1185">Reference proteome</keyword>
<proteinExistence type="predicted"/>
<name>A0AAD7W495_9TELE</name>
<evidence type="ECO:0000313" key="2">
    <source>
        <dbReference type="Proteomes" id="UP001221898"/>
    </source>
</evidence>
<dbReference type="Proteomes" id="UP001221898">
    <property type="component" value="Unassembled WGS sequence"/>
</dbReference>